<evidence type="ECO:0000256" key="1">
    <source>
        <dbReference type="SAM" id="MobiDB-lite"/>
    </source>
</evidence>
<sequence>MALEDPAEQLDTESWMQKKDLKNWKFTSFDRSRTTPAYHLQNKARPLTAQGCQRTNCNAADLMCPATQPEVPLGPHWQSYFTSINIFCTITHSVHKSSDKVTYYEQFMIGYRGNKNAATREKRHSKNYRMFPLYRKPLKPKEEKKITEAKNQSTASVPSQKTADLSWMQPRSSCFPIPENQQGRGGSTVSLLSSPLPLHSPSTWCQHFLTSFLTASKQNPQKLQLQHSPLFSGNHAGAHAAEETTEFGCSPTTAAAATSILSQYTPSDCKEVQPSTMIPEF</sequence>
<keyword evidence="3" id="KW-1185">Reference proteome</keyword>
<organism evidence="2 3">
    <name type="scientific">Anas platyrhynchos</name>
    <name type="common">Mallard</name>
    <name type="synonym">Anas boschas</name>
    <dbReference type="NCBI Taxonomy" id="8839"/>
    <lineage>
        <taxon>Eukaryota</taxon>
        <taxon>Metazoa</taxon>
        <taxon>Chordata</taxon>
        <taxon>Craniata</taxon>
        <taxon>Vertebrata</taxon>
        <taxon>Euteleostomi</taxon>
        <taxon>Archelosauria</taxon>
        <taxon>Archosauria</taxon>
        <taxon>Dinosauria</taxon>
        <taxon>Saurischia</taxon>
        <taxon>Theropoda</taxon>
        <taxon>Coelurosauria</taxon>
        <taxon>Aves</taxon>
        <taxon>Neognathae</taxon>
        <taxon>Galloanserae</taxon>
        <taxon>Anseriformes</taxon>
        <taxon>Anatidae</taxon>
        <taxon>Anatinae</taxon>
        <taxon>Anas</taxon>
    </lineage>
</organism>
<gene>
    <name evidence="2" type="ORF">Anapl_03961</name>
</gene>
<reference evidence="3" key="1">
    <citation type="journal article" date="2013" name="Nat. Genet.">
        <title>The duck genome and transcriptome provide insight into an avian influenza virus reservoir species.</title>
        <authorList>
            <person name="Huang Y."/>
            <person name="Li Y."/>
            <person name="Burt D.W."/>
            <person name="Chen H."/>
            <person name="Zhang Y."/>
            <person name="Qian W."/>
            <person name="Kim H."/>
            <person name="Gan S."/>
            <person name="Zhao Y."/>
            <person name="Li J."/>
            <person name="Yi K."/>
            <person name="Feng H."/>
            <person name="Zhu P."/>
            <person name="Li B."/>
            <person name="Liu Q."/>
            <person name="Fairley S."/>
            <person name="Magor K.E."/>
            <person name="Du Z."/>
            <person name="Hu X."/>
            <person name="Goodman L."/>
            <person name="Tafer H."/>
            <person name="Vignal A."/>
            <person name="Lee T."/>
            <person name="Kim K.W."/>
            <person name="Sheng Z."/>
            <person name="An Y."/>
            <person name="Searle S."/>
            <person name="Herrero J."/>
            <person name="Groenen M.A."/>
            <person name="Crooijmans R.P."/>
            <person name="Faraut T."/>
            <person name="Cai Q."/>
            <person name="Webster R.G."/>
            <person name="Aldridge J.R."/>
            <person name="Warren W.C."/>
            <person name="Bartschat S."/>
            <person name="Kehr S."/>
            <person name="Marz M."/>
            <person name="Stadler P.F."/>
            <person name="Smith J."/>
            <person name="Kraus R.H."/>
            <person name="Zhao Y."/>
            <person name="Ren L."/>
            <person name="Fei J."/>
            <person name="Morisson M."/>
            <person name="Kaiser P."/>
            <person name="Griffin D.K."/>
            <person name="Rao M."/>
            <person name="Pitel F."/>
            <person name="Wang J."/>
            <person name="Li N."/>
        </authorList>
    </citation>
    <scope>NUCLEOTIDE SEQUENCE [LARGE SCALE GENOMIC DNA]</scope>
</reference>
<evidence type="ECO:0000313" key="3">
    <source>
        <dbReference type="Proteomes" id="UP000296049"/>
    </source>
</evidence>
<feature type="region of interest" description="Disordered" evidence="1">
    <location>
        <begin position="142"/>
        <end position="162"/>
    </location>
</feature>
<protein>
    <submittedName>
        <fullName evidence="2">Uncharacterized protein</fullName>
    </submittedName>
</protein>
<proteinExistence type="predicted"/>
<feature type="compositionally biased region" description="Polar residues" evidence="1">
    <location>
        <begin position="149"/>
        <end position="162"/>
    </location>
</feature>
<dbReference type="EMBL" id="KB742404">
    <property type="protein sequence ID" value="EOB08971.1"/>
    <property type="molecule type" value="Genomic_DNA"/>
</dbReference>
<accession>R0KEX2</accession>
<name>R0KEX2_ANAPL</name>
<dbReference type="AlphaFoldDB" id="R0KEX2"/>
<evidence type="ECO:0000313" key="2">
    <source>
        <dbReference type="EMBL" id="EOB08971.1"/>
    </source>
</evidence>
<dbReference type="Proteomes" id="UP000296049">
    <property type="component" value="Unassembled WGS sequence"/>
</dbReference>